<dbReference type="Proteomes" id="UP000887579">
    <property type="component" value="Unplaced"/>
</dbReference>
<protein>
    <submittedName>
        <fullName evidence="2">Uncharacterized protein</fullName>
    </submittedName>
</protein>
<name>A0AC34F931_9BILA</name>
<proteinExistence type="predicted"/>
<dbReference type="WBParaSite" id="ES5_v2.g13776.t1">
    <property type="protein sequence ID" value="ES5_v2.g13776.t1"/>
    <property type="gene ID" value="ES5_v2.g13776"/>
</dbReference>
<sequence>MPYMLFKATQYRSSKWHFPKINCNLNSRYIRILDPMEQYFLSTSAPLNVVNSFPLLKQLSITVVSDEDIYKFPRTFQQVVSSTIVIVKHARIETAQFFKLLSPATKLLECSNVTFTTKISFATILINVVNVEEIKFMDSEIEMSNSHHKMFNMYGIEVYGGKHLGHLDWVNILEVYGKKLKQLQISLDAFEYNFAKLANIIKVINFFKNFKIRHHERIEPPVPRTSEFEIPQHIRMIPSSAFLPPDQVFFGFTTLSTVIRGNQIDELLDYFEDTYVSHLNEDGSRRAPRISIAHWSVFMRVVDDMPRTGNSYELLIKIKPSLPSEHPVIWRFFEVMKEEFKCSNVKISTNFC</sequence>
<evidence type="ECO:0000313" key="1">
    <source>
        <dbReference type="Proteomes" id="UP000887579"/>
    </source>
</evidence>
<organism evidence="1 2">
    <name type="scientific">Panagrolaimus sp. ES5</name>
    <dbReference type="NCBI Taxonomy" id="591445"/>
    <lineage>
        <taxon>Eukaryota</taxon>
        <taxon>Metazoa</taxon>
        <taxon>Ecdysozoa</taxon>
        <taxon>Nematoda</taxon>
        <taxon>Chromadorea</taxon>
        <taxon>Rhabditida</taxon>
        <taxon>Tylenchina</taxon>
        <taxon>Panagrolaimomorpha</taxon>
        <taxon>Panagrolaimoidea</taxon>
        <taxon>Panagrolaimidae</taxon>
        <taxon>Panagrolaimus</taxon>
    </lineage>
</organism>
<accession>A0AC34F931</accession>
<evidence type="ECO:0000313" key="2">
    <source>
        <dbReference type="WBParaSite" id="ES5_v2.g13776.t1"/>
    </source>
</evidence>
<reference evidence="2" key="1">
    <citation type="submission" date="2022-11" db="UniProtKB">
        <authorList>
            <consortium name="WormBaseParasite"/>
        </authorList>
    </citation>
    <scope>IDENTIFICATION</scope>
</reference>